<evidence type="ECO:0000256" key="2">
    <source>
        <dbReference type="RuleBase" id="RU003750"/>
    </source>
</evidence>
<reference evidence="4 5" key="1">
    <citation type="submission" date="2022-06" db="EMBL/GenBank/DDBJ databases">
        <title>Endosaccharibacter gen. nov., sp. nov., endophytic bacteria isolated from sugarcane.</title>
        <authorList>
            <person name="Pitiwittayakul N."/>
            <person name="Yukphan P."/>
            <person name="Charoenyingcharoen P."/>
            <person name="Tanasupawat S."/>
        </authorList>
    </citation>
    <scope>NUCLEOTIDE SEQUENCE [LARGE SCALE GENOMIC DNA]</scope>
    <source>
        <strain evidence="4 5">KSS8</strain>
    </source>
</reference>
<keyword evidence="1 2" id="KW-0808">Transferase</keyword>
<dbReference type="RefSeq" id="WP_422863017.1">
    <property type="nucleotide sequence ID" value="NZ_JAMSKV010000002.1"/>
</dbReference>
<dbReference type="EMBL" id="JAMSKV010000002">
    <property type="protein sequence ID" value="MCQ8277573.1"/>
    <property type="molecule type" value="Genomic_DNA"/>
</dbReference>
<keyword evidence="3" id="KW-0472">Membrane</keyword>
<keyword evidence="5" id="KW-1185">Reference proteome</keyword>
<dbReference type="InterPro" id="IPR000462">
    <property type="entry name" value="CDP-OH_P_trans"/>
</dbReference>
<feature type="transmembrane region" description="Helical" evidence="3">
    <location>
        <begin position="155"/>
        <end position="188"/>
    </location>
</feature>
<protein>
    <submittedName>
        <fullName evidence="4">CDP-alcohol phosphatidyltransferase family protein</fullName>
    </submittedName>
</protein>
<evidence type="ECO:0000313" key="4">
    <source>
        <dbReference type="EMBL" id="MCQ8277573.1"/>
    </source>
</evidence>
<evidence type="ECO:0000256" key="3">
    <source>
        <dbReference type="SAM" id="Phobius"/>
    </source>
</evidence>
<evidence type="ECO:0000313" key="5">
    <source>
        <dbReference type="Proteomes" id="UP001524587"/>
    </source>
</evidence>
<feature type="transmembrane region" description="Helical" evidence="3">
    <location>
        <begin position="81"/>
        <end position="103"/>
    </location>
</feature>
<keyword evidence="3" id="KW-0812">Transmembrane</keyword>
<keyword evidence="3" id="KW-1133">Transmembrane helix</keyword>
<dbReference type="Pfam" id="PF01066">
    <property type="entry name" value="CDP-OH_P_transf"/>
    <property type="match status" value="1"/>
</dbReference>
<accession>A0ABT1W3X5</accession>
<dbReference type="InterPro" id="IPR043130">
    <property type="entry name" value="CDP-OH_PTrfase_TM_dom"/>
</dbReference>
<comment type="similarity">
    <text evidence="2">Belongs to the CDP-alcohol phosphatidyltransferase class-I family.</text>
</comment>
<feature type="transmembrane region" description="Helical" evidence="3">
    <location>
        <begin position="41"/>
        <end position="61"/>
    </location>
</feature>
<proteinExistence type="inferred from homology"/>
<gene>
    <name evidence="4" type="ORF">NFI95_03800</name>
</gene>
<dbReference type="PROSITE" id="PS00379">
    <property type="entry name" value="CDP_ALCOHOL_P_TRANSF"/>
    <property type="match status" value="1"/>
</dbReference>
<sequence>MSHHTLLHRAVGPLVTGLARIGIAPDLVTALRFVTGIGASACLLAGRGPLMVAGALLWAVSMLLDRTDGALARFTGRSSRYGARIDLISDCLCTMTLFLGLGIGVGARPGGMSMLGGALMGGVAAIAVAVTFAALSRIEPEEEQRRPVDPDDVMLVVPVLILCGQTSVLLLLAAILAPVGAVAAVFLLAQRSRAEARLRRSIIAVSSRFRS</sequence>
<name>A0ABT1W3X5_9PROT</name>
<evidence type="ECO:0000256" key="1">
    <source>
        <dbReference type="ARBA" id="ARBA00022679"/>
    </source>
</evidence>
<dbReference type="InterPro" id="IPR048254">
    <property type="entry name" value="CDP_ALCOHOL_P_TRANSF_CS"/>
</dbReference>
<organism evidence="4 5">
    <name type="scientific">Endosaccharibacter trunci</name>
    <dbReference type="NCBI Taxonomy" id="2812733"/>
    <lineage>
        <taxon>Bacteria</taxon>
        <taxon>Pseudomonadati</taxon>
        <taxon>Pseudomonadota</taxon>
        <taxon>Alphaproteobacteria</taxon>
        <taxon>Acetobacterales</taxon>
        <taxon>Acetobacteraceae</taxon>
        <taxon>Endosaccharibacter</taxon>
    </lineage>
</organism>
<dbReference type="Gene3D" id="1.20.120.1760">
    <property type="match status" value="1"/>
</dbReference>
<comment type="caution">
    <text evidence="4">The sequence shown here is derived from an EMBL/GenBank/DDBJ whole genome shotgun (WGS) entry which is preliminary data.</text>
</comment>
<dbReference type="Proteomes" id="UP001524587">
    <property type="component" value="Unassembled WGS sequence"/>
</dbReference>
<feature type="transmembrane region" description="Helical" evidence="3">
    <location>
        <begin position="115"/>
        <end position="135"/>
    </location>
</feature>